<keyword evidence="3" id="KW-1185">Reference proteome</keyword>
<protein>
    <submittedName>
        <fullName evidence="2">DUF485 domain-containing protein</fullName>
    </submittedName>
</protein>
<gene>
    <name evidence="2" type="ORF">EHV23_02090</name>
</gene>
<comment type="caution">
    <text evidence="2">The sequence shown here is derived from an EMBL/GenBank/DDBJ whole genome shotgun (WGS) entry which is preliminary data.</text>
</comment>
<dbReference type="PANTHER" id="PTHR38598">
    <property type="entry name" value="INNER MEMBRANE PROTEIN YJCH"/>
    <property type="match status" value="1"/>
</dbReference>
<dbReference type="EMBL" id="RRUE01000001">
    <property type="protein sequence ID" value="RRN45069.1"/>
    <property type="molecule type" value="Genomic_DNA"/>
</dbReference>
<feature type="transmembrane region" description="Helical" evidence="1">
    <location>
        <begin position="58"/>
        <end position="84"/>
    </location>
</feature>
<evidence type="ECO:0000313" key="3">
    <source>
        <dbReference type="Proteomes" id="UP000270261"/>
    </source>
</evidence>
<evidence type="ECO:0000256" key="1">
    <source>
        <dbReference type="SAM" id="Phobius"/>
    </source>
</evidence>
<dbReference type="Proteomes" id="UP000270261">
    <property type="component" value="Unassembled WGS sequence"/>
</dbReference>
<dbReference type="RefSeq" id="WP_125094500.1">
    <property type="nucleotide sequence ID" value="NZ_RRUE01000001.1"/>
</dbReference>
<dbReference type="InterPro" id="IPR007436">
    <property type="entry name" value="DUF485"/>
</dbReference>
<dbReference type="AlphaFoldDB" id="A0A426FQS7"/>
<keyword evidence="1" id="KW-0812">Transmembrane</keyword>
<keyword evidence="1" id="KW-1133">Transmembrane helix</keyword>
<reference evidence="2 3" key="1">
    <citation type="submission" date="2018-11" db="EMBL/GenBank/DDBJ databases">
        <title>Genome sequencing of Lautropia sp. KCOM 2505 (= ChDC F240).</title>
        <authorList>
            <person name="Kook J.-K."/>
            <person name="Park S.-N."/>
            <person name="Lim Y.K."/>
        </authorList>
    </citation>
    <scope>NUCLEOTIDE SEQUENCE [LARGE SCALE GENOMIC DNA]</scope>
    <source>
        <strain evidence="2 3">KCOM 2505</strain>
    </source>
</reference>
<accession>A0A426FQS7</accession>
<evidence type="ECO:0000313" key="2">
    <source>
        <dbReference type="EMBL" id="RRN45069.1"/>
    </source>
</evidence>
<sequence>MTDPVVERIRNHPDYQRLKAQRSRLGWTLTILMLIVFYGYIGLIAFDRPFLGRPLHEGAVTSIGMPVALFVILFTIAVTGLYIWRANSRYDALTRRILQEAGQ</sequence>
<organism evidence="2 3">
    <name type="scientific">Lautropia dentalis</name>
    <dbReference type="NCBI Taxonomy" id="2490857"/>
    <lineage>
        <taxon>Bacteria</taxon>
        <taxon>Pseudomonadati</taxon>
        <taxon>Pseudomonadota</taxon>
        <taxon>Betaproteobacteria</taxon>
        <taxon>Burkholderiales</taxon>
        <taxon>Burkholderiaceae</taxon>
        <taxon>Lautropia</taxon>
    </lineage>
</organism>
<dbReference type="GO" id="GO:0005886">
    <property type="term" value="C:plasma membrane"/>
    <property type="evidence" value="ECO:0007669"/>
    <property type="project" value="TreeGrafter"/>
</dbReference>
<feature type="transmembrane region" description="Helical" evidence="1">
    <location>
        <begin position="25"/>
        <end position="46"/>
    </location>
</feature>
<proteinExistence type="predicted"/>
<dbReference type="InterPro" id="IPR052959">
    <property type="entry name" value="Inner_membrane_assoc"/>
</dbReference>
<dbReference type="OrthoDB" id="5297034at2"/>
<name>A0A426FQS7_9BURK</name>
<keyword evidence="1" id="KW-0472">Membrane</keyword>
<dbReference type="PANTHER" id="PTHR38598:SF1">
    <property type="entry name" value="INNER MEMBRANE PROTEIN YJCH"/>
    <property type="match status" value="1"/>
</dbReference>
<dbReference type="Pfam" id="PF04341">
    <property type="entry name" value="DUF485"/>
    <property type="match status" value="1"/>
</dbReference>